<evidence type="ECO:0000313" key="2">
    <source>
        <dbReference type="Proteomes" id="UP001147700"/>
    </source>
</evidence>
<keyword evidence="2" id="KW-1185">Reference proteome</keyword>
<evidence type="ECO:0008006" key="3">
    <source>
        <dbReference type="Google" id="ProtNLM"/>
    </source>
</evidence>
<dbReference type="Proteomes" id="UP001147700">
    <property type="component" value="Unassembled WGS sequence"/>
</dbReference>
<dbReference type="EMBL" id="JAPCID010000012">
    <property type="protein sequence ID" value="MDA0137855.1"/>
    <property type="molecule type" value="Genomic_DNA"/>
</dbReference>
<sequence length="199" mass="21801">MPLEEHPLGLTWVAEDPLQRAAHALAHDGRVWLVDPFEDEEALTRAAALGEIAGVLQLFVAHGRDGAALAQRLGAPFHKLPDHVPDAPFTVIALDQLIWKERALWWPGPKGLVVAESIGTATHYAVGPGPAGVHMFRRAFPPGNLRTFLPDHLLVGHGPPIHGPDAATALREALHRSRRDIPTMIRRMPGLFRSMQDRS</sequence>
<accession>A0ABT4RH84</accession>
<name>A0ABT4RH84_9ACTN</name>
<organism evidence="1 2">
    <name type="scientific">Solirubrobacter deserti</name>
    <dbReference type="NCBI Taxonomy" id="2282478"/>
    <lineage>
        <taxon>Bacteria</taxon>
        <taxon>Bacillati</taxon>
        <taxon>Actinomycetota</taxon>
        <taxon>Thermoleophilia</taxon>
        <taxon>Solirubrobacterales</taxon>
        <taxon>Solirubrobacteraceae</taxon>
        <taxon>Solirubrobacter</taxon>
    </lineage>
</organism>
<reference evidence="1" key="1">
    <citation type="submission" date="2022-10" db="EMBL/GenBank/DDBJ databases">
        <title>The WGS of Solirubrobacter sp. CPCC 204708.</title>
        <authorList>
            <person name="Jiang Z."/>
        </authorList>
    </citation>
    <scope>NUCLEOTIDE SEQUENCE</scope>
    <source>
        <strain evidence="1">CPCC 204708</strain>
    </source>
</reference>
<comment type="caution">
    <text evidence="1">The sequence shown here is derived from an EMBL/GenBank/DDBJ whole genome shotgun (WGS) entry which is preliminary data.</text>
</comment>
<protein>
    <recommendedName>
        <fullName evidence="3">MBL fold metallo-hydrolase</fullName>
    </recommendedName>
</protein>
<proteinExistence type="predicted"/>
<gene>
    <name evidence="1" type="ORF">OJ962_10120</name>
</gene>
<evidence type="ECO:0000313" key="1">
    <source>
        <dbReference type="EMBL" id="MDA0137855.1"/>
    </source>
</evidence>
<dbReference type="RefSeq" id="WP_270006319.1">
    <property type="nucleotide sequence ID" value="NZ_JAPCID010000012.1"/>
</dbReference>